<keyword evidence="2" id="KW-1185">Reference proteome</keyword>
<evidence type="ECO:0000313" key="1">
    <source>
        <dbReference type="EMBL" id="MFC2995157.1"/>
    </source>
</evidence>
<sequence length="50" mass="5483">MAADCFIDIDTSDLNVQLKGITKGGLPDWKIKDSFDSEHVVNSGRVSKKC</sequence>
<accession>A0ABV7BCK1</accession>
<name>A0ABV7BCK1_9GAMM</name>
<reference evidence="2" key="1">
    <citation type="journal article" date="2019" name="Int. J. Syst. Evol. Microbiol.">
        <title>The Global Catalogue of Microorganisms (GCM) 10K type strain sequencing project: providing services to taxonomists for standard genome sequencing and annotation.</title>
        <authorList>
            <consortium name="The Broad Institute Genomics Platform"/>
            <consortium name="The Broad Institute Genome Sequencing Center for Infectious Disease"/>
            <person name="Wu L."/>
            <person name="Ma J."/>
        </authorList>
    </citation>
    <scope>NUCLEOTIDE SEQUENCE [LARGE SCALE GENOMIC DNA]</scope>
    <source>
        <strain evidence="2">KCTC 62575</strain>
    </source>
</reference>
<evidence type="ECO:0000313" key="2">
    <source>
        <dbReference type="Proteomes" id="UP001595455"/>
    </source>
</evidence>
<gene>
    <name evidence="1" type="ORF">ACFODO_07730</name>
</gene>
<dbReference type="EMBL" id="JBHRSF010000018">
    <property type="protein sequence ID" value="MFC2995157.1"/>
    <property type="molecule type" value="Genomic_DNA"/>
</dbReference>
<proteinExistence type="predicted"/>
<comment type="caution">
    <text evidence="1">The sequence shown here is derived from an EMBL/GenBank/DDBJ whole genome shotgun (WGS) entry which is preliminary data.</text>
</comment>
<dbReference type="Proteomes" id="UP001595455">
    <property type="component" value="Unassembled WGS sequence"/>
</dbReference>
<protein>
    <submittedName>
        <fullName evidence="1">Uncharacterized protein</fullName>
    </submittedName>
</protein>
<dbReference type="RefSeq" id="WP_171405184.1">
    <property type="nucleotide sequence ID" value="NZ_JBHRSF010000018.1"/>
</dbReference>
<organism evidence="1 2">
    <name type="scientific">Acinetobacter sichuanensis</name>
    <dbReference type="NCBI Taxonomy" id="2136183"/>
    <lineage>
        <taxon>Bacteria</taxon>
        <taxon>Pseudomonadati</taxon>
        <taxon>Pseudomonadota</taxon>
        <taxon>Gammaproteobacteria</taxon>
        <taxon>Moraxellales</taxon>
        <taxon>Moraxellaceae</taxon>
        <taxon>Acinetobacter</taxon>
    </lineage>
</organism>